<feature type="region of interest" description="Disordered" evidence="1">
    <location>
        <begin position="194"/>
        <end position="217"/>
    </location>
</feature>
<organism evidence="2 3">
    <name type="scientific">Diutina rugosa</name>
    <name type="common">Yeast</name>
    <name type="synonym">Candida rugosa</name>
    <dbReference type="NCBI Taxonomy" id="5481"/>
    <lineage>
        <taxon>Eukaryota</taxon>
        <taxon>Fungi</taxon>
        <taxon>Dikarya</taxon>
        <taxon>Ascomycota</taxon>
        <taxon>Saccharomycotina</taxon>
        <taxon>Pichiomycetes</taxon>
        <taxon>Debaryomycetaceae</taxon>
        <taxon>Diutina</taxon>
    </lineage>
</organism>
<dbReference type="OrthoDB" id="249612at2759"/>
<sequence>MSHIPHYVKASRWYENKGETHDFKAEGDESIDQGEATVGKGIINEESWATKRDKWLNYDLEQWEKTLKSWRDRDTAGVADDSDDTDYELELIELGLTVEDFKTNIKRNSTEQIMRDRSDIAAYIHNISAKADGKIQLKYDPKTRTIISGGEGVFASESEFAKGNGDEAVFSWEKRDQVPKEISNDHAAKLMMEQVTRRQNQRASKQHEKRRKISRIE</sequence>
<reference evidence="2 3" key="1">
    <citation type="submission" date="2019-07" db="EMBL/GenBank/DDBJ databases">
        <title>Genome assembly of two rare yeast pathogens: Diutina rugosa and Trichomonascus ciferrii.</title>
        <authorList>
            <person name="Mixao V."/>
            <person name="Saus E."/>
            <person name="Hansen A."/>
            <person name="Lass-Flor C."/>
            <person name="Gabaldon T."/>
        </authorList>
    </citation>
    <scope>NUCLEOTIDE SEQUENCE [LARGE SCALE GENOMIC DNA]</scope>
    <source>
        <strain evidence="2 3">CBS 613</strain>
    </source>
</reference>
<dbReference type="EMBL" id="SWFT01000090">
    <property type="protein sequence ID" value="KAA8902385.1"/>
    <property type="molecule type" value="Genomic_DNA"/>
</dbReference>
<name>A0A642UNU3_DIURU</name>
<proteinExistence type="predicted"/>
<accession>A0A642UNU3</accession>
<evidence type="ECO:0000256" key="1">
    <source>
        <dbReference type="SAM" id="MobiDB-lite"/>
    </source>
</evidence>
<protein>
    <recommendedName>
        <fullName evidence="4">Pre-mRNA-splicing factor SLU7</fullName>
    </recommendedName>
</protein>
<keyword evidence="3" id="KW-1185">Reference proteome</keyword>
<dbReference type="AlphaFoldDB" id="A0A642UNU3"/>
<comment type="caution">
    <text evidence="2">The sequence shown here is derived from an EMBL/GenBank/DDBJ whole genome shotgun (WGS) entry which is preliminary data.</text>
</comment>
<dbReference type="OMA" id="INEESWA"/>
<evidence type="ECO:0008006" key="4">
    <source>
        <dbReference type="Google" id="ProtNLM"/>
    </source>
</evidence>
<dbReference type="GeneID" id="54781490"/>
<dbReference type="RefSeq" id="XP_034012370.1">
    <property type="nucleotide sequence ID" value="XM_034155534.1"/>
</dbReference>
<evidence type="ECO:0000313" key="2">
    <source>
        <dbReference type="EMBL" id="KAA8902385.1"/>
    </source>
</evidence>
<dbReference type="Proteomes" id="UP000449547">
    <property type="component" value="Unassembled WGS sequence"/>
</dbReference>
<feature type="compositionally biased region" description="Basic residues" evidence="1">
    <location>
        <begin position="207"/>
        <end position="217"/>
    </location>
</feature>
<gene>
    <name evidence="2" type="ORF">DIURU_002839</name>
</gene>
<evidence type="ECO:0000313" key="3">
    <source>
        <dbReference type="Proteomes" id="UP000449547"/>
    </source>
</evidence>
<dbReference type="VEuPathDB" id="FungiDB:DIURU_002839"/>